<dbReference type="EMBL" id="CAVP010058901">
    <property type="protein sequence ID" value="CDL95297.1"/>
    <property type="molecule type" value="Genomic_DNA"/>
</dbReference>
<sequence>MPYRSILCPSAPDQRSSAKAFLGRRLRTDLDLMLPQEDVAGGGRDVKMKAQFTQRHGALRRKFELNDTVFAKDSRGTKQSWSLGVIVRLLETQLTSFLVEICYGPDTWTSCDLEATQLQQQLQTLFLMYSIYHSSVVGARRLRPIHHDDRNAIDDRNADSCRTPIGPNTIQLKRGGVVGYC</sequence>
<dbReference type="AlphaFoldDB" id="W6NT46"/>
<organism evidence="1">
    <name type="scientific">Haemonchus contortus</name>
    <name type="common">Barber pole worm</name>
    <dbReference type="NCBI Taxonomy" id="6289"/>
    <lineage>
        <taxon>Eukaryota</taxon>
        <taxon>Metazoa</taxon>
        <taxon>Ecdysozoa</taxon>
        <taxon>Nematoda</taxon>
        <taxon>Chromadorea</taxon>
        <taxon>Rhabditida</taxon>
        <taxon>Rhabditina</taxon>
        <taxon>Rhabditomorpha</taxon>
        <taxon>Strongyloidea</taxon>
        <taxon>Trichostrongylidae</taxon>
        <taxon>Haemonchus</taxon>
    </lineage>
</organism>
<accession>W6NT46</accession>
<comment type="caution">
    <text evidence="1">The sequence shown here is derived from an EMBL/GenBank/DDBJ whole genome shotgun (WGS) entry which is preliminary data.</text>
</comment>
<reference evidence="1" key="1">
    <citation type="submission" date="2013-03" db="EMBL/GenBank/DDBJ databases">
        <authorList>
            <person name="Aslett M."/>
        </authorList>
    </citation>
    <scope>NUCLEOTIDE SEQUENCE [LARGE SCALE GENOMIC DNA]</scope>
    <source>
        <strain evidence="1">ISE/inbred ISE</strain>
    </source>
</reference>
<reference evidence="1" key="2">
    <citation type="submission" date="2013-05" db="EMBL/GenBank/DDBJ databases">
        <title>The genome and transcriptome of Haemonchus contortus: a key model parasite for drug and vaccine discovery.</title>
        <authorList>
            <person name="Laing R."/>
            <person name="Kikuchi T."/>
            <person name="Martinelli A."/>
            <person name="Tsai I.J."/>
            <person name="Beech R.N."/>
            <person name="Redman E."/>
            <person name="Holroyd N."/>
            <person name="Bartley D.J."/>
            <person name="Beasley H."/>
            <person name="Britton C."/>
            <person name="Curran D."/>
            <person name="Devaney E."/>
            <person name="Gilabert A."/>
            <person name="Jackson F."/>
            <person name="Hunt M."/>
            <person name="Johnston S."/>
            <person name="Kryukov I."/>
            <person name="Li K."/>
            <person name="Morrison A.A."/>
            <person name="Reid A.J."/>
            <person name="Sargison N."/>
            <person name="Saunders G."/>
            <person name="Wasmuth J.D."/>
            <person name="Wolstenholme A."/>
            <person name="Berriman M."/>
            <person name="Gilleard J.S."/>
            <person name="Cotton J.A."/>
        </authorList>
    </citation>
    <scope>NUCLEOTIDE SEQUENCE [LARGE SCALE GENOMIC DNA]</scope>
    <source>
        <strain evidence="1">ISE/inbred ISE</strain>
    </source>
</reference>
<gene>
    <name evidence="1" type="ORF">HCOI_00906300</name>
</gene>
<proteinExistence type="predicted"/>
<name>W6NT46_HAECO</name>
<evidence type="ECO:0000313" key="1">
    <source>
        <dbReference type="EMBL" id="CDL95297.1"/>
    </source>
</evidence>
<protein>
    <submittedName>
        <fullName evidence="1">SJCHGC02198 protein</fullName>
    </submittedName>
</protein>